<evidence type="ECO:0000256" key="2">
    <source>
        <dbReference type="ARBA" id="ARBA00023445"/>
    </source>
</evidence>
<dbReference type="OrthoDB" id="9778052at2"/>
<keyword evidence="5" id="KW-1185">Reference proteome</keyword>
<dbReference type="EMBL" id="FOBB01000001">
    <property type="protein sequence ID" value="SEK58743.1"/>
    <property type="molecule type" value="Genomic_DNA"/>
</dbReference>
<organism evidence="4 5">
    <name type="scientific">Chitinophaga rupis</name>
    <dbReference type="NCBI Taxonomy" id="573321"/>
    <lineage>
        <taxon>Bacteria</taxon>
        <taxon>Pseudomonadati</taxon>
        <taxon>Bacteroidota</taxon>
        <taxon>Chitinophagia</taxon>
        <taxon>Chitinophagales</taxon>
        <taxon>Chitinophagaceae</taxon>
        <taxon>Chitinophaga</taxon>
    </lineage>
</organism>
<proteinExistence type="inferred from homology"/>
<dbReference type="STRING" id="573321.SAMN04488505_101488"/>
<dbReference type="InterPro" id="IPR001509">
    <property type="entry name" value="Epimerase_deHydtase"/>
</dbReference>
<feature type="domain" description="NAD-dependent epimerase/dehydratase" evidence="3">
    <location>
        <begin position="6"/>
        <end position="245"/>
    </location>
</feature>
<keyword evidence="1" id="KW-0560">Oxidoreductase</keyword>
<dbReference type="SUPFAM" id="SSF51735">
    <property type="entry name" value="NAD(P)-binding Rossmann-fold domains"/>
    <property type="match status" value="1"/>
</dbReference>
<dbReference type="AlphaFoldDB" id="A0A1H7I863"/>
<dbReference type="InterPro" id="IPR036291">
    <property type="entry name" value="NAD(P)-bd_dom_sf"/>
</dbReference>
<sequence>MNNQTVLVTGGTGFVGIHTILQLLQQGYTVKTTLRSLSKKESIVNALKDGGLTDLQRLHFIEADLLADAGWDEAVQDCDYVLHVASPFPLVQPQDENELIIPARDGSLRVLKAARNAGVKRVVLTSSFAAIGYSNRVKRHIFTEEDWTDENAPLQPYIKSKTIAEKAAWDFIKNEGGALELAIINPVGIFGPIIGDIYPASFEGVVKAIINGTVTESPAFTFGVADVRDVADIHIKAMLHPEAKGQRFLATAEGAVSFYDVAQLIKKERPEKAAKINDMKPTAKEFYIEMSNRKAREILDWHPKSKEEAILASVDSRVNE</sequence>
<dbReference type="RefSeq" id="WP_089906552.1">
    <property type="nucleotide sequence ID" value="NZ_FOBB01000001.1"/>
</dbReference>
<accession>A0A1H7I863</accession>
<dbReference type="FunFam" id="3.40.50.720:FF:000336">
    <property type="entry name" value="Aldehyde reductase"/>
    <property type="match status" value="1"/>
</dbReference>
<gene>
    <name evidence="4" type="ORF">SAMN04488505_101488</name>
</gene>
<dbReference type="PANTHER" id="PTHR10366:SF564">
    <property type="entry name" value="STEROL-4-ALPHA-CARBOXYLATE 3-DEHYDROGENASE, DECARBOXYLATING"/>
    <property type="match status" value="1"/>
</dbReference>
<dbReference type="PANTHER" id="PTHR10366">
    <property type="entry name" value="NAD DEPENDENT EPIMERASE/DEHYDRATASE"/>
    <property type="match status" value="1"/>
</dbReference>
<evidence type="ECO:0000313" key="5">
    <source>
        <dbReference type="Proteomes" id="UP000198984"/>
    </source>
</evidence>
<dbReference type="CDD" id="cd05227">
    <property type="entry name" value="AR_SDR_e"/>
    <property type="match status" value="1"/>
</dbReference>
<reference evidence="4 5" key="1">
    <citation type="submission" date="2016-10" db="EMBL/GenBank/DDBJ databases">
        <authorList>
            <person name="de Groot N.N."/>
        </authorList>
    </citation>
    <scope>NUCLEOTIDE SEQUENCE [LARGE SCALE GENOMIC DNA]</scope>
    <source>
        <strain evidence="4 5">DSM 21039</strain>
    </source>
</reference>
<evidence type="ECO:0000313" key="4">
    <source>
        <dbReference type="EMBL" id="SEK58743.1"/>
    </source>
</evidence>
<dbReference type="GO" id="GO:0016616">
    <property type="term" value="F:oxidoreductase activity, acting on the CH-OH group of donors, NAD or NADP as acceptor"/>
    <property type="evidence" value="ECO:0007669"/>
    <property type="project" value="TreeGrafter"/>
</dbReference>
<protein>
    <submittedName>
        <fullName evidence="4">Nucleoside-diphosphate-sugar epimerase</fullName>
    </submittedName>
</protein>
<evidence type="ECO:0000256" key="1">
    <source>
        <dbReference type="ARBA" id="ARBA00023002"/>
    </source>
</evidence>
<dbReference type="InterPro" id="IPR050425">
    <property type="entry name" value="NAD(P)_dehydrat-like"/>
</dbReference>
<dbReference type="Pfam" id="PF01370">
    <property type="entry name" value="Epimerase"/>
    <property type="match status" value="1"/>
</dbReference>
<evidence type="ECO:0000259" key="3">
    <source>
        <dbReference type="Pfam" id="PF01370"/>
    </source>
</evidence>
<dbReference type="Gene3D" id="3.40.50.720">
    <property type="entry name" value="NAD(P)-binding Rossmann-like Domain"/>
    <property type="match status" value="1"/>
</dbReference>
<dbReference type="Proteomes" id="UP000198984">
    <property type="component" value="Unassembled WGS sequence"/>
</dbReference>
<comment type="similarity">
    <text evidence="2">Belongs to the NAD(P)-dependent epimerase/dehydratase family. Dihydroflavonol-4-reductase subfamily.</text>
</comment>
<name>A0A1H7I863_9BACT</name>